<proteinExistence type="predicted"/>
<dbReference type="Proteomes" id="UP001237642">
    <property type="component" value="Unassembled WGS sequence"/>
</dbReference>
<protein>
    <submittedName>
        <fullName evidence="2">Uncharacterized protein</fullName>
    </submittedName>
</protein>
<dbReference type="Gene3D" id="1.10.10.60">
    <property type="entry name" value="Homeodomain-like"/>
    <property type="match status" value="1"/>
</dbReference>
<comment type="caution">
    <text evidence="2">The sequence shown here is derived from an EMBL/GenBank/DDBJ whole genome shotgun (WGS) entry which is preliminary data.</text>
</comment>
<evidence type="ECO:0000313" key="2">
    <source>
        <dbReference type="EMBL" id="KAK1400624.1"/>
    </source>
</evidence>
<feature type="compositionally biased region" description="Polar residues" evidence="1">
    <location>
        <begin position="1"/>
        <end position="21"/>
    </location>
</feature>
<evidence type="ECO:0000313" key="3">
    <source>
        <dbReference type="Proteomes" id="UP001237642"/>
    </source>
</evidence>
<keyword evidence="3" id="KW-1185">Reference proteome</keyword>
<accession>A0AAD8N8I3</accession>
<organism evidence="2 3">
    <name type="scientific">Heracleum sosnowskyi</name>
    <dbReference type="NCBI Taxonomy" id="360622"/>
    <lineage>
        <taxon>Eukaryota</taxon>
        <taxon>Viridiplantae</taxon>
        <taxon>Streptophyta</taxon>
        <taxon>Embryophyta</taxon>
        <taxon>Tracheophyta</taxon>
        <taxon>Spermatophyta</taxon>
        <taxon>Magnoliopsida</taxon>
        <taxon>eudicotyledons</taxon>
        <taxon>Gunneridae</taxon>
        <taxon>Pentapetalae</taxon>
        <taxon>asterids</taxon>
        <taxon>campanulids</taxon>
        <taxon>Apiales</taxon>
        <taxon>Apiaceae</taxon>
        <taxon>Apioideae</taxon>
        <taxon>apioid superclade</taxon>
        <taxon>Tordylieae</taxon>
        <taxon>Tordyliinae</taxon>
        <taxon>Heracleum</taxon>
    </lineage>
</organism>
<dbReference type="EMBL" id="JAUIZM010000001">
    <property type="protein sequence ID" value="KAK1400624.1"/>
    <property type="molecule type" value="Genomic_DNA"/>
</dbReference>
<reference evidence="2" key="1">
    <citation type="submission" date="2023-02" db="EMBL/GenBank/DDBJ databases">
        <title>Genome of toxic invasive species Heracleum sosnowskyi carries increased number of genes despite the absence of recent whole-genome duplications.</title>
        <authorList>
            <person name="Schelkunov M."/>
            <person name="Shtratnikova V."/>
            <person name="Makarenko M."/>
            <person name="Klepikova A."/>
            <person name="Omelchenko D."/>
            <person name="Novikova G."/>
            <person name="Obukhova E."/>
            <person name="Bogdanov V."/>
            <person name="Penin A."/>
            <person name="Logacheva M."/>
        </authorList>
    </citation>
    <scope>NUCLEOTIDE SEQUENCE</scope>
    <source>
        <strain evidence="2">Hsosn_3</strain>
        <tissue evidence="2">Leaf</tissue>
    </source>
</reference>
<sequence>MRSTSALYPSYPYHQNQSSGEMPNPGFGDEHYEQFNSQLYSILNSSYSTSGSYPLHQNQNHDYGVYPSSMTNNEPFSYPGFACHSLQEAMTYPVLQPAATQAQEQQVPVKKNTEEEVLVVKLEPPKTPNSRPRLIWTPELHAHFIHAVMQLGGLFSIQYNTHSHAPQVTEGEASSSSMPNFESNIENNGRLLGSYETPNCQQTLEIAPGDDLADYFNFEYFDFYCS</sequence>
<reference evidence="2" key="2">
    <citation type="submission" date="2023-05" db="EMBL/GenBank/DDBJ databases">
        <authorList>
            <person name="Schelkunov M.I."/>
        </authorList>
    </citation>
    <scope>NUCLEOTIDE SEQUENCE</scope>
    <source>
        <strain evidence="2">Hsosn_3</strain>
        <tissue evidence="2">Leaf</tissue>
    </source>
</reference>
<gene>
    <name evidence="2" type="ORF">POM88_000229</name>
</gene>
<evidence type="ECO:0000256" key="1">
    <source>
        <dbReference type="SAM" id="MobiDB-lite"/>
    </source>
</evidence>
<name>A0AAD8N8I3_9APIA</name>
<dbReference type="AlphaFoldDB" id="A0AAD8N8I3"/>
<feature type="region of interest" description="Disordered" evidence="1">
    <location>
        <begin position="1"/>
        <end position="31"/>
    </location>
</feature>